<feature type="transmembrane region" description="Helical" evidence="2">
    <location>
        <begin position="359"/>
        <end position="376"/>
    </location>
</feature>
<dbReference type="EMBL" id="VLKU01000009">
    <property type="protein sequence ID" value="TWI31475.1"/>
    <property type="molecule type" value="Genomic_DNA"/>
</dbReference>
<proteinExistence type="predicted"/>
<dbReference type="InterPro" id="IPR011853">
    <property type="entry name" value="TRAP_DctM-Dct_fused"/>
</dbReference>
<feature type="transmembrane region" description="Helical" evidence="2">
    <location>
        <begin position="12"/>
        <end position="31"/>
    </location>
</feature>
<feature type="transmembrane region" description="Helical" evidence="2">
    <location>
        <begin position="431"/>
        <end position="452"/>
    </location>
</feature>
<sequence length="629" mass="66843">MRTISGPVKYGISAWLAAMAMLHFYFTIGGYPEPLKLASLHLMLAVPPIFLLYPAGKGSPEDRPSILDWCLAVLAFLPSLYIYLNTDRVYDHSPYIDPLTTTEVVLGTLMVLLVLEAVRRSLSVVLSLLVSLVILYMFICDLLPGIWYYRDLPYTQVIDILYLMNGSGLYGTLTGISATIVATFLIFGAFLQTSGMGNLFMNLGTFVAGRYTGGPAKVVVVESGLFGMTSGSSVANVVVTGAVTIPEMKRMGFSPAMAGGIEAAASVGGLIMPPIMGAAAFVMAEMISVPYVDIVAAAAIGAALYYLGVFCSVHFMAKKLGIKALPKEEIATFRDVLKDIHFAIPLIVLMVLMSQRYSPYFSAFWATIAVFICSWLRKHSRMGWRKVLDAFVDAGATICIIAVAVAAAGMITAGLTNTGLLLAFTGIIKLLAGNSLLLLVLLVAVSCLFLGMGVPTTPAYIITAAIGAPLIAEHGGASLIAIHLFVLYFAVMADATPPVAAASYAAAAIAKANPLATGAWAFRMAAGGFITGIAFIYEPALTLDGTLYEIITATMAVSAGIILISMAYVGYSSRPLPMWLRVPLFAIGVACALWHTTPEILRGIVGYSIFIALLLLPMPGTKETRPAIN</sequence>
<dbReference type="PANTHER" id="PTHR43849:SF2">
    <property type="entry name" value="BLL3936 PROTEIN"/>
    <property type="match status" value="1"/>
</dbReference>
<feature type="transmembrane region" description="Helical" evidence="2">
    <location>
        <begin position="37"/>
        <end position="54"/>
    </location>
</feature>
<feature type="transmembrane region" description="Helical" evidence="2">
    <location>
        <begin position="258"/>
        <end position="282"/>
    </location>
</feature>
<comment type="caution">
    <text evidence="4">The sequence shown here is derived from an EMBL/GenBank/DDBJ whole genome shotgun (WGS) entry which is preliminary data.</text>
</comment>
<dbReference type="PANTHER" id="PTHR43849">
    <property type="entry name" value="BLL3936 PROTEIN"/>
    <property type="match status" value="1"/>
</dbReference>
<feature type="transmembrane region" description="Helical" evidence="2">
    <location>
        <begin position="294"/>
        <end position="315"/>
    </location>
</feature>
<feature type="domain" description="TRAP C4-dicarboxylate transport system permease DctM subunit" evidence="3">
    <location>
        <begin position="109"/>
        <end position="518"/>
    </location>
</feature>
<dbReference type="Proteomes" id="UP000316225">
    <property type="component" value="Unassembled WGS sequence"/>
</dbReference>
<comment type="function">
    <text evidence="1">Part of the tripartite ATP-independent periplasmic (TRAP) transport system.</text>
</comment>
<keyword evidence="2" id="KW-0812">Transmembrane</keyword>
<feature type="transmembrane region" description="Helical" evidence="2">
    <location>
        <begin position="520"/>
        <end position="538"/>
    </location>
</feature>
<evidence type="ECO:0000313" key="5">
    <source>
        <dbReference type="Proteomes" id="UP000316225"/>
    </source>
</evidence>
<feature type="transmembrane region" description="Helical" evidence="2">
    <location>
        <begin position="578"/>
        <end position="595"/>
    </location>
</feature>
<feature type="transmembrane region" description="Helical" evidence="2">
    <location>
        <begin position="550"/>
        <end position="571"/>
    </location>
</feature>
<feature type="transmembrane region" description="Helical" evidence="2">
    <location>
        <begin position="486"/>
        <end position="508"/>
    </location>
</feature>
<dbReference type="OrthoDB" id="9759894at2"/>
<organism evidence="4 5">
    <name type="scientific">Paracoccus sulfuroxidans</name>
    <dbReference type="NCBI Taxonomy" id="384678"/>
    <lineage>
        <taxon>Bacteria</taxon>
        <taxon>Pseudomonadati</taxon>
        <taxon>Pseudomonadota</taxon>
        <taxon>Alphaproteobacteria</taxon>
        <taxon>Rhodobacterales</taxon>
        <taxon>Paracoccaceae</taxon>
        <taxon>Paracoccus</taxon>
    </lineage>
</organism>
<evidence type="ECO:0000313" key="4">
    <source>
        <dbReference type="EMBL" id="TWI31475.1"/>
    </source>
</evidence>
<protein>
    <submittedName>
        <fullName evidence="4">TRAP transporter 4TM/12TM fusion protein</fullName>
    </submittedName>
</protein>
<name>A0A562NH20_9RHOB</name>
<dbReference type="InterPro" id="IPR010656">
    <property type="entry name" value="DctM"/>
</dbReference>
<dbReference type="RefSeq" id="WP_145399019.1">
    <property type="nucleotide sequence ID" value="NZ_VLKU01000009.1"/>
</dbReference>
<dbReference type="Pfam" id="PF06808">
    <property type="entry name" value="DctM"/>
    <property type="match status" value="1"/>
</dbReference>
<evidence type="ECO:0000256" key="1">
    <source>
        <dbReference type="RuleBase" id="RU369079"/>
    </source>
</evidence>
<keyword evidence="2" id="KW-1133">Transmembrane helix</keyword>
<evidence type="ECO:0000256" key="2">
    <source>
        <dbReference type="SAM" id="Phobius"/>
    </source>
</evidence>
<accession>A0A562NH20</accession>
<comment type="subcellular location">
    <subcellularLocation>
        <location evidence="1">Cell inner membrane</location>
        <topology evidence="1">Multi-pass membrane protein</topology>
    </subcellularLocation>
</comment>
<gene>
    <name evidence="4" type="ORF">IQ24_02926</name>
</gene>
<feature type="transmembrane region" description="Helical" evidence="2">
    <location>
        <begin position="66"/>
        <end position="84"/>
    </location>
</feature>
<keyword evidence="5" id="KW-1185">Reference proteome</keyword>
<feature type="transmembrane region" description="Helical" evidence="2">
    <location>
        <begin position="96"/>
        <end position="115"/>
    </location>
</feature>
<dbReference type="GO" id="GO:0022857">
    <property type="term" value="F:transmembrane transporter activity"/>
    <property type="evidence" value="ECO:0007669"/>
    <property type="project" value="UniProtKB-UniRule"/>
</dbReference>
<keyword evidence="2" id="KW-0472">Membrane</keyword>
<dbReference type="NCBIfam" id="TIGR02123">
    <property type="entry name" value="TRAP_fused"/>
    <property type="match status" value="1"/>
</dbReference>
<dbReference type="AlphaFoldDB" id="A0A562NH20"/>
<dbReference type="GO" id="GO:0005886">
    <property type="term" value="C:plasma membrane"/>
    <property type="evidence" value="ECO:0007669"/>
    <property type="project" value="UniProtKB-SubCell"/>
</dbReference>
<feature type="transmembrane region" description="Helical" evidence="2">
    <location>
        <begin position="169"/>
        <end position="191"/>
    </location>
</feature>
<feature type="transmembrane region" description="Helical" evidence="2">
    <location>
        <begin position="388"/>
        <end position="411"/>
    </location>
</feature>
<keyword evidence="1" id="KW-0997">Cell inner membrane</keyword>
<evidence type="ECO:0000259" key="3">
    <source>
        <dbReference type="Pfam" id="PF06808"/>
    </source>
</evidence>
<feature type="transmembrane region" description="Helical" evidence="2">
    <location>
        <begin position="601"/>
        <end position="618"/>
    </location>
</feature>
<reference evidence="4 5" key="1">
    <citation type="journal article" date="2015" name="Stand. Genomic Sci.">
        <title>Genomic Encyclopedia of Bacterial and Archaeal Type Strains, Phase III: the genomes of soil and plant-associated and newly described type strains.</title>
        <authorList>
            <person name="Whitman W.B."/>
            <person name="Woyke T."/>
            <person name="Klenk H.P."/>
            <person name="Zhou Y."/>
            <person name="Lilburn T.G."/>
            <person name="Beck B.J."/>
            <person name="De Vos P."/>
            <person name="Vandamme P."/>
            <person name="Eisen J.A."/>
            <person name="Garrity G."/>
            <person name="Hugenholtz P."/>
            <person name="Kyrpides N.C."/>
        </authorList>
    </citation>
    <scope>NUCLEOTIDE SEQUENCE [LARGE SCALE GENOMIC DNA]</scope>
    <source>
        <strain evidence="4 5">CGMCC 1.5364</strain>
    </source>
</reference>
<keyword evidence="1" id="KW-0813">Transport</keyword>
<feature type="transmembrane region" description="Helical" evidence="2">
    <location>
        <begin position="459"/>
        <end position="480"/>
    </location>
</feature>
<keyword evidence="1" id="KW-1003">Cell membrane</keyword>
<feature type="transmembrane region" description="Helical" evidence="2">
    <location>
        <begin position="122"/>
        <end position="149"/>
    </location>
</feature>